<accession>A0A1Y5PED7</accession>
<dbReference type="EMBL" id="FLQS01000034">
    <property type="protein sequence ID" value="SBS77066.1"/>
    <property type="molecule type" value="Genomic_DNA"/>
</dbReference>
<feature type="domain" description="HTH tetR-type" evidence="5">
    <location>
        <begin position="17"/>
        <end position="77"/>
    </location>
</feature>
<name>A0A1Y5PED7_9MYCO</name>
<dbReference type="InterPro" id="IPR036271">
    <property type="entry name" value="Tet_transcr_reg_TetR-rel_C_sf"/>
</dbReference>
<dbReference type="GO" id="GO:0003700">
    <property type="term" value="F:DNA-binding transcription factor activity"/>
    <property type="evidence" value="ECO:0007669"/>
    <property type="project" value="TreeGrafter"/>
</dbReference>
<keyword evidence="3" id="KW-0804">Transcription</keyword>
<dbReference type="SUPFAM" id="SSF46689">
    <property type="entry name" value="Homeodomain-like"/>
    <property type="match status" value="1"/>
</dbReference>
<sequence length="207" mass="22357">MTTASVPRRAPVQARSRQTVARILDAAAAIADEEGVDAATTRAIADRAGVSYPSLYRFFADRDAILDELMEQHCAEIDARCMAAEQTWVITSIAELLNNELDLHVDYYRKHPGAAGLWMGGRTSPTVTKHVHARMQALAGRLHDILVAAGLIPADTDPRAMLVAVEMADRMLELAYRDNTDFDEAILAIGKVGLIAFGEAMAAGVPA</sequence>
<dbReference type="GO" id="GO:0000976">
    <property type="term" value="F:transcription cis-regulatory region binding"/>
    <property type="evidence" value="ECO:0007669"/>
    <property type="project" value="TreeGrafter"/>
</dbReference>
<dbReference type="InterPro" id="IPR001647">
    <property type="entry name" value="HTH_TetR"/>
</dbReference>
<proteinExistence type="predicted"/>
<evidence type="ECO:0000256" key="3">
    <source>
        <dbReference type="ARBA" id="ARBA00023163"/>
    </source>
</evidence>
<gene>
    <name evidence="6" type="ORF">MHPYR_40068</name>
</gene>
<dbReference type="PRINTS" id="PR00455">
    <property type="entry name" value="HTHTETR"/>
</dbReference>
<feature type="DNA-binding region" description="H-T-H motif" evidence="4">
    <location>
        <begin position="40"/>
        <end position="59"/>
    </location>
</feature>
<dbReference type="InterPro" id="IPR050109">
    <property type="entry name" value="HTH-type_TetR-like_transc_reg"/>
</dbReference>
<reference evidence="6" key="1">
    <citation type="submission" date="2016-03" db="EMBL/GenBank/DDBJ databases">
        <authorList>
            <person name="Ploux O."/>
        </authorList>
    </citation>
    <scope>NUCLEOTIDE SEQUENCE</scope>
    <source>
        <strain evidence="6">UC10</strain>
    </source>
</reference>
<dbReference type="AlphaFoldDB" id="A0A1Y5PED7"/>
<dbReference type="PROSITE" id="PS50977">
    <property type="entry name" value="HTH_TETR_2"/>
    <property type="match status" value="1"/>
</dbReference>
<evidence type="ECO:0000256" key="1">
    <source>
        <dbReference type="ARBA" id="ARBA00023015"/>
    </source>
</evidence>
<dbReference type="PANTHER" id="PTHR30055">
    <property type="entry name" value="HTH-TYPE TRANSCRIPTIONAL REGULATOR RUTR"/>
    <property type="match status" value="1"/>
</dbReference>
<evidence type="ECO:0000256" key="2">
    <source>
        <dbReference type="ARBA" id="ARBA00023125"/>
    </source>
</evidence>
<dbReference type="Gene3D" id="1.10.357.10">
    <property type="entry name" value="Tetracycline Repressor, domain 2"/>
    <property type="match status" value="1"/>
</dbReference>
<evidence type="ECO:0000259" key="5">
    <source>
        <dbReference type="PROSITE" id="PS50977"/>
    </source>
</evidence>
<evidence type="ECO:0000313" key="6">
    <source>
        <dbReference type="EMBL" id="SBS77066.1"/>
    </source>
</evidence>
<keyword evidence="2 4" id="KW-0238">DNA-binding</keyword>
<protein>
    <submittedName>
        <fullName evidence="6">Regulatory protein TetR</fullName>
    </submittedName>
</protein>
<organism evidence="6">
    <name type="scientific">uncultured Mycobacterium sp</name>
    <dbReference type="NCBI Taxonomy" id="171292"/>
    <lineage>
        <taxon>Bacteria</taxon>
        <taxon>Bacillati</taxon>
        <taxon>Actinomycetota</taxon>
        <taxon>Actinomycetes</taxon>
        <taxon>Mycobacteriales</taxon>
        <taxon>Mycobacteriaceae</taxon>
        <taxon>Mycobacterium</taxon>
        <taxon>environmental samples</taxon>
    </lineage>
</organism>
<dbReference type="SUPFAM" id="SSF48498">
    <property type="entry name" value="Tetracyclin repressor-like, C-terminal domain"/>
    <property type="match status" value="1"/>
</dbReference>
<dbReference type="PANTHER" id="PTHR30055:SF234">
    <property type="entry name" value="HTH-TYPE TRANSCRIPTIONAL REGULATOR BETI"/>
    <property type="match status" value="1"/>
</dbReference>
<dbReference type="Pfam" id="PF00440">
    <property type="entry name" value="TetR_N"/>
    <property type="match status" value="1"/>
</dbReference>
<dbReference type="InterPro" id="IPR009057">
    <property type="entry name" value="Homeodomain-like_sf"/>
</dbReference>
<keyword evidence="1" id="KW-0805">Transcription regulation</keyword>
<evidence type="ECO:0000256" key="4">
    <source>
        <dbReference type="PROSITE-ProRule" id="PRU00335"/>
    </source>
</evidence>